<reference evidence="1 2" key="1">
    <citation type="submission" date="2019-05" db="EMBL/GenBank/DDBJ databases">
        <title>Algicella ahnfeltiae gen. nov., sp. nov., a novel marine bacterium of the family Flavobacteriaceae isolated from a red alga.</title>
        <authorList>
            <person name="Nedashkovskaya O.I."/>
            <person name="Kukhlevskiy A.D."/>
            <person name="Kim S.-G."/>
            <person name="Zhukova N.V."/>
            <person name="Mikhailov V.V."/>
        </authorList>
    </citation>
    <scope>NUCLEOTIDE SEQUENCE [LARGE SCALE GENOMIC DNA]</scope>
    <source>
        <strain evidence="1 2">10Alg115</strain>
    </source>
</reference>
<dbReference type="KEGG" id="fbe:FF125_01670"/>
<evidence type="ECO:0000313" key="2">
    <source>
        <dbReference type="Proteomes" id="UP000306229"/>
    </source>
</evidence>
<dbReference type="OrthoDB" id="3034992at2"/>
<gene>
    <name evidence="1" type="ORF">FF125_01670</name>
</gene>
<dbReference type="Proteomes" id="UP000306229">
    <property type="component" value="Chromosome"/>
</dbReference>
<dbReference type="InterPro" id="IPR053842">
    <property type="entry name" value="NikA-like"/>
</dbReference>
<dbReference type="InterPro" id="IPR049793">
    <property type="entry name" value="MbpA-like"/>
</dbReference>
<dbReference type="EMBL" id="CP040749">
    <property type="protein sequence ID" value="QCX40963.1"/>
    <property type="molecule type" value="Genomic_DNA"/>
</dbReference>
<name>A0A5B7TZS4_9FLAO</name>
<evidence type="ECO:0008006" key="3">
    <source>
        <dbReference type="Google" id="ProtNLM"/>
    </source>
</evidence>
<dbReference type="NCBIfam" id="NF041418">
    <property type="entry name" value="MbpA"/>
    <property type="match status" value="1"/>
</dbReference>
<accession>A0A5B7TZS4</accession>
<dbReference type="AlphaFoldDB" id="A0A5B7TZS4"/>
<evidence type="ECO:0000313" key="1">
    <source>
        <dbReference type="EMBL" id="QCX40963.1"/>
    </source>
</evidence>
<proteinExistence type="predicted"/>
<protein>
    <recommendedName>
        <fullName evidence="3">Mobilization protein</fullName>
    </recommendedName>
</protein>
<dbReference type="Pfam" id="PF21983">
    <property type="entry name" value="NikA-like"/>
    <property type="match status" value="1"/>
</dbReference>
<organism evidence="1 2">
    <name type="scientific">Aureibaculum algae</name>
    <dbReference type="NCBI Taxonomy" id="2584122"/>
    <lineage>
        <taxon>Bacteria</taxon>
        <taxon>Pseudomonadati</taxon>
        <taxon>Bacteroidota</taxon>
        <taxon>Flavobacteriia</taxon>
        <taxon>Flavobacteriales</taxon>
        <taxon>Flavobacteriaceae</taxon>
        <taxon>Aureibaculum</taxon>
    </lineage>
</organism>
<sequence length="113" mass="13402">MPASEGRRVKKKSFKAKSVFIKLRCSYFEKKLLKVKAKKCGLTLSEYIRKVALEEKTIERLTDEQIDIYKMLVHYHNSFKSIGNMYKKRNPNLTQKVHQLADEIKLHLNNFKK</sequence>
<keyword evidence="2" id="KW-1185">Reference proteome</keyword>